<name>A0A7X5VED6_9ACTN</name>
<dbReference type="InterPro" id="IPR001128">
    <property type="entry name" value="Cyt_P450"/>
</dbReference>
<accession>A0A7X5VED6</accession>
<evidence type="ECO:0000256" key="1">
    <source>
        <dbReference type="ARBA" id="ARBA00010617"/>
    </source>
</evidence>
<dbReference type="InterPro" id="IPR036396">
    <property type="entry name" value="Cyt_P450_sf"/>
</dbReference>
<dbReference type="PANTHER" id="PTHR24305:SF166">
    <property type="entry name" value="CYTOCHROME P450 12A4, MITOCHONDRIAL-RELATED"/>
    <property type="match status" value="1"/>
</dbReference>
<comment type="caution">
    <text evidence="2">The sequence shown here is derived from an EMBL/GenBank/DDBJ whole genome shotgun (WGS) entry which is preliminary data.</text>
</comment>
<keyword evidence="3" id="KW-1185">Reference proteome</keyword>
<evidence type="ECO:0000313" key="3">
    <source>
        <dbReference type="Proteomes" id="UP000555407"/>
    </source>
</evidence>
<dbReference type="GO" id="GO:0004497">
    <property type="term" value="F:monooxygenase activity"/>
    <property type="evidence" value="ECO:0007669"/>
    <property type="project" value="InterPro"/>
</dbReference>
<organism evidence="2 3">
    <name type="scientific">Kribbella shirazensis</name>
    <dbReference type="NCBI Taxonomy" id="1105143"/>
    <lineage>
        <taxon>Bacteria</taxon>
        <taxon>Bacillati</taxon>
        <taxon>Actinomycetota</taxon>
        <taxon>Actinomycetes</taxon>
        <taxon>Propionibacteriales</taxon>
        <taxon>Kribbellaceae</taxon>
        <taxon>Kribbella</taxon>
    </lineage>
</organism>
<dbReference type="AlphaFoldDB" id="A0A7X5VED6"/>
<dbReference type="PANTHER" id="PTHR24305">
    <property type="entry name" value="CYTOCHROME P450"/>
    <property type="match status" value="1"/>
</dbReference>
<dbReference type="Proteomes" id="UP000555407">
    <property type="component" value="Unassembled WGS sequence"/>
</dbReference>
<comment type="similarity">
    <text evidence="1">Belongs to the cytochrome P450 family.</text>
</comment>
<gene>
    <name evidence="2" type="ORF">BJY22_004704</name>
</gene>
<dbReference type="GO" id="GO:0005506">
    <property type="term" value="F:iron ion binding"/>
    <property type="evidence" value="ECO:0007669"/>
    <property type="project" value="InterPro"/>
</dbReference>
<dbReference type="GO" id="GO:0016705">
    <property type="term" value="F:oxidoreductase activity, acting on paired donors, with incorporation or reduction of molecular oxygen"/>
    <property type="evidence" value="ECO:0007669"/>
    <property type="project" value="InterPro"/>
</dbReference>
<dbReference type="Gene3D" id="1.10.630.10">
    <property type="entry name" value="Cytochrome P450"/>
    <property type="match status" value="1"/>
</dbReference>
<evidence type="ECO:0000313" key="2">
    <source>
        <dbReference type="EMBL" id="NIK58987.1"/>
    </source>
</evidence>
<proteinExistence type="inferred from homology"/>
<dbReference type="RefSeq" id="WP_167210166.1">
    <property type="nucleotide sequence ID" value="NZ_JAASRO010000001.1"/>
</dbReference>
<dbReference type="GO" id="GO:0020037">
    <property type="term" value="F:heme binding"/>
    <property type="evidence" value="ECO:0007669"/>
    <property type="project" value="InterPro"/>
</dbReference>
<dbReference type="Pfam" id="PF00067">
    <property type="entry name" value="p450"/>
    <property type="match status" value="1"/>
</dbReference>
<dbReference type="EMBL" id="JAASRO010000001">
    <property type="protein sequence ID" value="NIK58987.1"/>
    <property type="molecule type" value="Genomic_DNA"/>
</dbReference>
<protein>
    <submittedName>
        <fullName evidence="2">Cytochrome P450</fullName>
    </submittedName>
</protein>
<sequence>MPTPPTLPTPLPFASAPDTARILRDVLVPVIAQGPILRRPRLGTLAERLHADDRALRCVRRLRRKYGDGPVLFRVPGRTIALVLAGDDVHRLLAETPEPFAAASGEKVGALTHFQPHAVLVSNPPLRAGRRELNEQALDTHNPVHHHGHRFVELIRAELDGLHATLGWEDFRAVWSRIVRRIVLGDAARDDVQLTAQLDQLRADANWAQFGPNHEEVRSEFLTAIAQYVDKAEPGTLVEALDRRPESLDPAGQVPHWLFAFDAAGIALWRTLAVLGTHPRMLDPIVAEARHPDASPLLAEAGAAIQESVRLWPTTLVVLRQAREDTEWHGRIAPAGTEFAIVSSVFHRDDEALDFANRCEPAVWLDGRSAGPWPIIPFSEGPAACPGQNVVLLTTSTAVSHIAARYELDVDPTTRARLAGAMPRTFNHATVRIGFWRRGQ</sequence>
<dbReference type="SUPFAM" id="SSF48264">
    <property type="entry name" value="Cytochrome P450"/>
    <property type="match status" value="1"/>
</dbReference>
<dbReference type="InterPro" id="IPR050121">
    <property type="entry name" value="Cytochrome_P450_monoxygenase"/>
</dbReference>
<reference evidence="2 3" key="1">
    <citation type="submission" date="2020-03" db="EMBL/GenBank/DDBJ databases">
        <title>Sequencing the genomes of 1000 actinobacteria strains.</title>
        <authorList>
            <person name="Klenk H.-P."/>
        </authorList>
    </citation>
    <scope>NUCLEOTIDE SEQUENCE [LARGE SCALE GENOMIC DNA]</scope>
    <source>
        <strain evidence="2 3">DSM 45490</strain>
    </source>
</reference>